<evidence type="ECO:0000313" key="4">
    <source>
        <dbReference type="Proteomes" id="UP000001449"/>
    </source>
</evidence>
<dbReference type="Proteomes" id="UP000001449">
    <property type="component" value="Chromosome 1"/>
</dbReference>
<gene>
    <name evidence="3" type="ORF">THAPSDRAFT_1819</name>
</gene>
<dbReference type="KEGG" id="tps:THAPSDRAFT_1819"/>
<evidence type="ECO:0008006" key="5">
    <source>
        <dbReference type="Google" id="ProtNLM"/>
    </source>
</evidence>
<dbReference type="RefSeq" id="XP_002286408.1">
    <property type="nucleotide sequence ID" value="XM_002286372.1"/>
</dbReference>
<organism evidence="3 4">
    <name type="scientific">Thalassiosira pseudonana</name>
    <name type="common">Marine diatom</name>
    <name type="synonym">Cyclotella nana</name>
    <dbReference type="NCBI Taxonomy" id="35128"/>
    <lineage>
        <taxon>Eukaryota</taxon>
        <taxon>Sar</taxon>
        <taxon>Stramenopiles</taxon>
        <taxon>Ochrophyta</taxon>
        <taxon>Bacillariophyta</taxon>
        <taxon>Coscinodiscophyceae</taxon>
        <taxon>Thalassiosirophycidae</taxon>
        <taxon>Thalassiosirales</taxon>
        <taxon>Thalassiosiraceae</taxon>
        <taxon>Thalassiosira</taxon>
    </lineage>
</organism>
<accession>B8BS12</accession>
<feature type="compositionally biased region" description="Basic residues" evidence="1">
    <location>
        <begin position="485"/>
        <end position="497"/>
    </location>
</feature>
<feature type="region of interest" description="Disordered" evidence="1">
    <location>
        <begin position="430"/>
        <end position="449"/>
    </location>
</feature>
<dbReference type="PaxDb" id="35128-Thaps1819"/>
<dbReference type="GeneID" id="7449077"/>
<proteinExistence type="predicted"/>
<name>B8BS12_THAPS</name>
<feature type="chain" id="PRO_5002865859" description="Plastid lipid-associated protein/fibrillin conserved domain-containing protein" evidence="2">
    <location>
        <begin position="23"/>
        <end position="497"/>
    </location>
</feature>
<keyword evidence="2" id="KW-0732">Signal</keyword>
<dbReference type="eggNOG" id="ENOG502SQI7">
    <property type="taxonomic scope" value="Eukaryota"/>
</dbReference>
<evidence type="ECO:0000256" key="2">
    <source>
        <dbReference type="SAM" id="SignalP"/>
    </source>
</evidence>
<dbReference type="EMBL" id="CM000638">
    <property type="protein sequence ID" value="EED96049.1"/>
    <property type="molecule type" value="Genomic_DNA"/>
</dbReference>
<dbReference type="OMA" id="TENPFRT"/>
<protein>
    <recommendedName>
        <fullName evidence="5">Plastid lipid-associated protein/fibrillin conserved domain-containing protein</fullName>
    </recommendedName>
</protein>
<dbReference type="AlphaFoldDB" id="B8BS12"/>
<dbReference type="HOGENOM" id="CLU_549230_0_0_1"/>
<reference evidence="3 4" key="2">
    <citation type="journal article" date="2008" name="Nature">
        <title>The Phaeodactylum genome reveals the evolutionary history of diatom genomes.</title>
        <authorList>
            <person name="Bowler C."/>
            <person name="Allen A.E."/>
            <person name="Badger J.H."/>
            <person name="Grimwood J."/>
            <person name="Jabbari K."/>
            <person name="Kuo A."/>
            <person name="Maheswari U."/>
            <person name="Martens C."/>
            <person name="Maumus F."/>
            <person name="Otillar R.P."/>
            <person name="Rayko E."/>
            <person name="Salamov A."/>
            <person name="Vandepoele K."/>
            <person name="Beszteri B."/>
            <person name="Gruber A."/>
            <person name="Heijde M."/>
            <person name="Katinka M."/>
            <person name="Mock T."/>
            <person name="Valentin K."/>
            <person name="Verret F."/>
            <person name="Berges J.A."/>
            <person name="Brownlee C."/>
            <person name="Cadoret J.P."/>
            <person name="Chiovitti A."/>
            <person name="Choi C.J."/>
            <person name="Coesel S."/>
            <person name="De Martino A."/>
            <person name="Detter J.C."/>
            <person name="Durkin C."/>
            <person name="Falciatore A."/>
            <person name="Fournet J."/>
            <person name="Haruta M."/>
            <person name="Huysman M.J."/>
            <person name="Jenkins B.D."/>
            <person name="Jiroutova K."/>
            <person name="Jorgensen R.E."/>
            <person name="Joubert Y."/>
            <person name="Kaplan A."/>
            <person name="Kroger N."/>
            <person name="Kroth P.G."/>
            <person name="La Roche J."/>
            <person name="Lindquist E."/>
            <person name="Lommer M."/>
            <person name="Martin-Jezequel V."/>
            <person name="Lopez P.J."/>
            <person name="Lucas S."/>
            <person name="Mangogna M."/>
            <person name="McGinnis K."/>
            <person name="Medlin L.K."/>
            <person name="Montsant A."/>
            <person name="Oudot-Le Secq M.P."/>
            <person name="Napoli C."/>
            <person name="Obornik M."/>
            <person name="Parker M.S."/>
            <person name="Petit J.L."/>
            <person name="Porcel B.M."/>
            <person name="Poulsen N."/>
            <person name="Robison M."/>
            <person name="Rychlewski L."/>
            <person name="Rynearson T.A."/>
            <person name="Schmutz J."/>
            <person name="Shapiro H."/>
            <person name="Siaut M."/>
            <person name="Stanley M."/>
            <person name="Sussman M.R."/>
            <person name="Taylor A.R."/>
            <person name="Vardi A."/>
            <person name="von Dassow P."/>
            <person name="Vyverman W."/>
            <person name="Willis A."/>
            <person name="Wyrwicz L.S."/>
            <person name="Rokhsar D.S."/>
            <person name="Weissenbach J."/>
            <person name="Armbrust E.V."/>
            <person name="Green B.R."/>
            <person name="Van de Peer Y."/>
            <person name="Grigoriev I.V."/>
        </authorList>
    </citation>
    <scope>NUCLEOTIDE SEQUENCE [LARGE SCALE GENOMIC DNA]</scope>
    <source>
        <strain evidence="3 4">CCMP1335</strain>
    </source>
</reference>
<sequence>MTMRQSTLLLVVLASFSNALYAPKPSRGALRLVSSTSVSHTIGSYLRASSSSTDEVETSDDLHDFLNELADVANTTATITPPIPPKNESSHFMEREKVVGIGGNSGFTYDVNALKRNLVQESVRGCKQELLVLLGDGRQKASASRGASDGKGQRVMIPPRSRRDRDDLIEERLASLVQANPVSTTTDSNLLDGEWSFAFATNSASTILDTSRFILSKTKRLDAANDKQKNIKSENNQVANVRGGPWRFKSGKTENPFRTSTRQIYLENLDNDDDAHIVDETRVLGGLYQIRRRYGLFGLTRTALDVDLVESEARLFGIRTMKKNTADFKGTKYGAPLEIQILYLDTDLCVCTTGLGLEGPLHVYTKSDLWVTGGAKRKMRLLARTALWVSELESPLRIRQKVSNTLAKRKAKSIPSAAEALNIGEFDINADGTTREDPSWDGEDDPFYHLSPEERMKVLKSMSLQDIYQAGLNRKTQSKKEKMKWTNRNKKFKRPDL</sequence>
<feature type="region of interest" description="Disordered" evidence="1">
    <location>
        <begin position="471"/>
        <end position="497"/>
    </location>
</feature>
<keyword evidence="4" id="KW-1185">Reference proteome</keyword>
<dbReference type="InParanoid" id="B8BS12"/>
<dbReference type="GO" id="GO:0009535">
    <property type="term" value="C:chloroplast thylakoid membrane"/>
    <property type="evidence" value="ECO:0000318"/>
    <property type="project" value="GO_Central"/>
</dbReference>
<reference evidence="3 4" key="1">
    <citation type="journal article" date="2004" name="Science">
        <title>The genome of the diatom Thalassiosira pseudonana: ecology, evolution, and metabolism.</title>
        <authorList>
            <person name="Armbrust E.V."/>
            <person name="Berges J.A."/>
            <person name="Bowler C."/>
            <person name="Green B.R."/>
            <person name="Martinez D."/>
            <person name="Putnam N.H."/>
            <person name="Zhou S."/>
            <person name="Allen A.E."/>
            <person name="Apt K.E."/>
            <person name="Bechner M."/>
            <person name="Brzezinski M.A."/>
            <person name="Chaal B.K."/>
            <person name="Chiovitti A."/>
            <person name="Davis A.K."/>
            <person name="Demarest M.S."/>
            <person name="Detter J.C."/>
            <person name="Glavina T."/>
            <person name="Goodstein D."/>
            <person name="Hadi M.Z."/>
            <person name="Hellsten U."/>
            <person name="Hildebrand M."/>
            <person name="Jenkins B.D."/>
            <person name="Jurka J."/>
            <person name="Kapitonov V.V."/>
            <person name="Kroger N."/>
            <person name="Lau W.W."/>
            <person name="Lane T.W."/>
            <person name="Larimer F.W."/>
            <person name="Lippmeier J.C."/>
            <person name="Lucas S."/>
            <person name="Medina M."/>
            <person name="Montsant A."/>
            <person name="Obornik M."/>
            <person name="Parker M.S."/>
            <person name="Palenik B."/>
            <person name="Pazour G.J."/>
            <person name="Richardson P.M."/>
            <person name="Rynearson T.A."/>
            <person name="Saito M.A."/>
            <person name="Schwartz D.C."/>
            <person name="Thamatrakoln K."/>
            <person name="Valentin K."/>
            <person name="Vardi A."/>
            <person name="Wilkerson F.P."/>
            <person name="Rokhsar D.S."/>
        </authorList>
    </citation>
    <scope>NUCLEOTIDE SEQUENCE [LARGE SCALE GENOMIC DNA]</scope>
    <source>
        <strain evidence="3 4">CCMP1335</strain>
    </source>
</reference>
<evidence type="ECO:0000256" key="1">
    <source>
        <dbReference type="SAM" id="MobiDB-lite"/>
    </source>
</evidence>
<feature type="signal peptide" evidence="2">
    <location>
        <begin position="1"/>
        <end position="22"/>
    </location>
</feature>
<evidence type="ECO:0000313" key="3">
    <source>
        <dbReference type="EMBL" id="EED96049.1"/>
    </source>
</evidence>